<dbReference type="PROSITE" id="PS51787">
    <property type="entry name" value="LON_N"/>
    <property type="match status" value="1"/>
</dbReference>
<reference evidence="2 3" key="1">
    <citation type="submission" date="2016-10" db="EMBL/GenBank/DDBJ databases">
        <authorList>
            <person name="de Groot N.N."/>
        </authorList>
    </citation>
    <scope>NUCLEOTIDE SEQUENCE [LARGE SCALE GENOMIC DNA]</scope>
    <source>
        <strain evidence="2 3">JCM 19513</strain>
    </source>
</reference>
<keyword evidence="3" id="KW-1185">Reference proteome</keyword>
<dbReference type="STRING" id="1429083.GCA_001885685_00661"/>
<name>A0A1H7J613_9GAMM</name>
<dbReference type="InterPro" id="IPR003111">
    <property type="entry name" value="Lon_prtase_N"/>
</dbReference>
<proteinExistence type="predicted"/>
<evidence type="ECO:0000259" key="1">
    <source>
        <dbReference type="PROSITE" id="PS51787"/>
    </source>
</evidence>
<dbReference type="Gene3D" id="1.20.58.1480">
    <property type="match status" value="1"/>
</dbReference>
<evidence type="ECO:0000313" key="3">
    <source>
        <dbReference type="Proteomes" id="UP000185766"/>
    </source>
</evidence>
<gene>
    <name evidence="2" type="ORF">SAMN05216214_104179</name>
</gene>
<dbReference type="InterPro" id="IPR015947">
    <property type="entry name" value="PUA-like_sf"/>
</dbReference>
<dbReference type="RefSeq" id="WP_074865972.1">
    <property type="nucleotide sequence ID" value="NZ_FOAS01000004.1"/>
</dbReference>
<dbReference type="Pfam" id="PF02190">
    <property type="entry name" value="LON_substr_bdg"/>
    <property type="match status" value="1"/>
</dbReference>
<dbReference type="PANTHER" id="PTHR46732">
    <property type="entry name" value="ATP-DEPENDENT PROTEASE LA (LON) DOMAIN PROTEIN"/>
    <property type="match status" value="1"/>
</dbReference>
<evidence type="ECO:0000313" key="2">
    <source>
        <dbReference type="EMBL" id="SEK70118.1"/>
    </source>
</evidence>
<dbReference type="SUPFAM" id="SSF88697">
    <property type="entry name" value="PUA domain-like"/>
    <property type="match status" value="1"/>
</dbReference>
<dbReference type="EMBL" id="FOAS01000004">
    <property type="protein sequence ID" value="SEK70118.1"/>
    <property type="molecule type" value="Genomic_DNA"/>
</dbReference>
<dbReference type="SMART" id="SM00464">
    <property type="entry name" value="LON"/>
    <property type="match status" value="1"/>
</dbReference>
<dbReference type="AlphaFoldDB" id="A0A1H7J613"/>
<protein>
    <recommendedName>
        <fullName evidence="1">Lon N-terminal domain-containing protein</fullName>
    </recommendedName>
</protein>
<accession>A0A1H7J613</accession>
<feature type="domain" description="Lon N-terminal" evidence="1">
    <location>
        <begin position="1"/>
        <end position="192"/>
    </location>
</feature>
<dbReference type="PANTHER" id="PTHR46732:SF8">
    <property type="entry name" value="ATP-DEPENDENT PROTEASE LA (LON) DOMAIN PROTEIN"/>
    <property type="match status" value="1"/>
</dbReference>
<dbReference type="Proteomes" id="UP000185766">
    <property type="component" value="Unassembled WGS sequence"/>
</dbReference>
<dbReference type="Gene3D" id="2.30.130.40">
    <property type="entry name" value="LON domain-like"/>
    <property type="match status" value="1"/>
</dbReference>
<dbReference type="InterPro" id="IPR046336">
    <property type="entry name" value="Lon_prtase_N_sf"/>
</dbReference>
<sequence length="193" mass="21260">MNRLPLFPLKTVLFPGARLSLQIFEARYLDMLSACLREDAGFGVVGLLQGEEVAGGNLQFAAVGCEARIVDFERRDNGLLGITVQGQRRFIVREHSVAANHLHQATVDWLTEEAPSPLQVEHTELAAILLALAEHPSVQELGMPGVVGDQQALSYALAYLLPLEQEHKLELLTISSARARLARIEELVAWMQS</sequence>
<organism evidence="2 3">
    <name type="scientific">Atopomonas hussainii</name>
    <dbReference type="NCBI Taxonomy" id="1429083"/>
    <lineage>
        <taxon>Bacteria</taxon>
        <taxon>Pseudomonadati</taxon>
        <taxon>Pseudomonadota</taxon>
        <taxon>Gammaproteobacteria</taxon>
        <taxon>Pseudomonadales</taxon>
        <taxon>Pseudomonadaceae</taxon>
        <taxon>Atopomonas</taxon>
    </lineage>
</organism>